<dbReference type="Proteomes" id="UP000195880">
    <property type="component" value="Chromosome"/>
</dbReference>
<gene>
    <name evidence="2" type="ORF">SMD44_04960</name>
</gene>
<accession>A0A1Z1WGD4</accession>
<dbReference type="InterPro" id="IPR012924">
    <property type="entry name" value="TfuA_core"/>
</dbReference>
<dbReference type="Pfam" id="PF07812">
    <property type="entry name" value="TfuA"/>
    <property type="match status" value="1"/>
</dbReference>
<reference evidence="2 3" key="1">
    <citation type="submission" date="2017-05" db="EMBL/GenBank/DDBJ databases">
        <title>Streptomyces alboflavus Genome sequencing and assembly.</title>
        <authorList>
            <person name="Wang Y."/>
            <person name="Du B."/>
            <person name="Ding Y."/>
            <person name="Liu H."/>
            <person name="Hou Q."/>
            <person name="Liu K."/>
            <person name="Wang C."/>
            <person name="Yao L."/>
        </authorList>
    </citation>
    <scope>NUCLEOTIDE SEQUENCE [LARGE SCALE GENOMIC DNA]</scope>
    <source>
        <strain evidence="2 3">MDJK44</strain>
    </source>
</reference>
<evidence type="ECO:0000313" key="2">
    <source>
        <dbReference type="EMBL" id="ARX85496.1"/>
    </source>
</evidence>
<sequence>MCHGDLFDPAIADTDTVVVLDGAWHQKPAARHKEFLALLARGVRVIGGASLGAIRAAELQPFGMTGVGAVFRAYLQGEIEGDDEVAVGQAPDGDMRALTWPVVNLRHVLKLAVCEGVVTAQAAEHLLAALRAVYYSERTTAALRAVCRAHHTDQFGGWLDERRAADPHFGDIKQADAVEALEVALAEGLPRPQPRPVPESGYYRRWANHAAAQMVGGQRLSTVVRVAYQAFFDPSFPQVWNGFLKHRSLHPSDGGVSVPLQQRVKAVTGGAGGLPAHMLFRPVPDLRDEDTVARLLGRETPADRATIIRYQACREAARRTVRGFSVQAVDDGVARRALLRLWDVTPELLEEAAAARGFRSGEDAICSLKVFIAGLVHDQEQRGESADVR</sequence>
<dbReference type="EMBL" id="CP021748">
    <property type="protein sequence ID" value="ARX85496.1"/>
    <property type="molecule type" value="Genomic_DNA"/>
</dbReference>
<evidence type="ECO:0000259" key="1">
    <source>
        <dbReference type="Pfam" id="PF07812"/>
    </source>
</evidence>
<name>A0A1Z1WGD4_9ACTN</name>
<proteinExistence type="predicted"/>
<dbReference type="RefSeq" id="WP_237307418.1">
    <property type="nucleotide sequence ID" value="NZ_CP021748.1"/>
</dbReference>
<dbReference type="AlphaFoldDB" id="A0A1Z1WGD4"/>
<organism evidence="2 3">
    <name type="scientific">Streptomyces alboflavus</name>
    <dbReference type="NCBI Taxonomy" id="67267"/>
    <lineage>
        <taxon>Bacteria</taxon>
        <taxon>Bacillati</taxon>
        <taxon>Actinomycetota</taxon>
        <taxon>Actinomycetes</taxon>
        <taxon>Kitasatosporales</taxon>
        <taxon>Streptomycetaceae</taxon>
        <taxon>Streptomyces</taxon>
    </lineage>
</organism>
<evidence type="ECO:0000313" key="3">
    <source>
        <dbReference type="Proteomes" id="UP000195880"/>
    </source>
</evidence>
<protein>
    <recommendedName>
        <fullName evidence="1">TfuA-like core domain-containing protein</fullName>
    </recommendedName>
</protein>
<feature type="domain" description="TfuA-like core" evidence="1">
    <location>
        <begin position="21"/>
        <end position="139"/>
    </location>
</feature>
<keyword evidence="3" id="KW-1185">Reference proteome</keyword>
<dbReference type="KEGG" id="salf:SMD44_04960"/>